<feature type="compositionally biased region" description="Pro residues" evidence="6">
    <location>
        <begin position="661"/>
        <end position="672"/>
    </location>
</feature>
<dbReference type="OrthoDB" id="4990598at2"/>
<dbReference type="InterPro" id="IPR041916">
    <property type="entry name" value="Anti_sigma_zinc_sf"/>
</dbReference>
<dbReference type="InterPro" id="IPR007627">
    <property type="entry name" value="RNA_pol_sigma70_r2"/>
</dbReference>
<sequence>MGEAPVASVRDDINAGQRVLVPQGPRRRLFRNVPEETSSGIRAQRGAQPEQATRRSNRGDPTIVPQRPEDSASHREPDAAEVVNDGGDQSIRPSGAGSAGQGDAGSGSTDGGSIAAEAGHADAEQAVGDEQLLEAVRAGDESSYGVLYERHRSTALNVARMHTRNFQDAEDLISEAFARVLQIIRKGGGPRKFLRSYLVTTIGRLAVDQGVASGKVQPVGEEEQLDRPEEFDDVVVKQCEAVSAANAYTSLPERWQAVLWHTEVEGMKPRAVAGALGMTPNAVSALTKRAREGLQAAYLQAQVSSAATEHCPEVAHQLGAFVKGSLGSRARRQVQQHLDTCPRCTAEYLQLLDLGVGMRTWILPALAALSLWGTESKVLAALTVSGTGAGVAGTTRLPAPDAPAGGEGAAPEGAEAVAEGAGSAGPQAEAVVVPGAQTAGSGAAGSTAAGSGAVGAAGASAPVGVAAGGAGLGLKIAVGAVAASAAVALVGVGVNTLVQEDGANNATTLGGLPFPASGDVTVEAEPADDGAGEQTSEQTGGNQVQAPQPGGETSRGDSGSIAEAMRSIAADESFGTGMTTFDRSDRPFGQENPAGSTAQDAAEYFRAGPAQQGGSGQGGAEYSMPGTSGPSWNSGVGDPAPVIPSTDPNAPGNPTTGPVAPAEPAPTTPPSVPGTGAGTGGTTPDGGGAPSTPAPGEDTGAGGDPVTSPGDDAPAAEPESPSAEDSDTGTPQAFFRIQQPASDPVTGSESGSAAESESSEPAAEDPPAEDPPAEEPAGESVNESATQAEPAPEPTAESAPTADPEAAPVDPEPQPAPTVAPQPEPAPEPESEATTEPEAVLEPAPEPEATAVPELAPEPSVQPEPTSPPLIQPQPAEETTDSAGSSEEPGSWERAGQPTWSGGWWIWTIKGWAWHP</sequence>
<feature type="domain" description="RNA polymerase sigma-70 region 2" evidence="7">
    <location>
        <begin position="147"/>
        <end position="208"/>
    </location>
</feature>
<dbReference type="InterPro" id="IPR014284">
    <property type="entry name" value="RNA_pol_sigma-70_dom"/>
</dbReference>
<feature type="region of interest" description="Disordered" evidence="6">
    <location>
        <begin position="505"/>
        <end position="904"/>
    </location>
</feature>
<dbReference type="AlphaFoldDB" id="A0A5J5L0V8"/>
<evidence type="ECO:0000256" key="2">
    <source>
        <dbReference type="ARBA" id="ARBA00023015"/>
    </source>
</evidence>
<dbReference type="NCBIfam" id="TIGR02937">
    <property type="entry name" value="sigma70-ECF"/>
    <property type="match status" value="1"/>
</dbReference>
<dbReference type="SUPFAM" id="SSF88946">
    <property type="entry name" value="Sigma2 domain of RNA polymerase sigma factors"/>
    <property type="match status" value="1"/>
</dbReference>
<keyword evidence="5" id="KW-0804">Transcription</keyword>
<feature type="compositionally biased region" description="Polar residues" evidence="6">
    <location>
        <begin position="533"/>
        <end position="546"/>
    </location>
</feature>
<feature type="domain" description="Putative zinc-finger" evidence="8">
    <location>
        <begin position="311"/>
        <end position="344"/>
    </location>
</feature>
<dbReference type="Gene3D" id="1.10.10.10">
    <property type="entry name" value="Winged helix-like DNA-binding domain superfamily/Winged helix DNA-binding domain"/>
    <property type="match status" value="1"/>
</dbReference>
<dbReference type="InterPro" id="IPR036388">
    <property type="entry name" value="WH-like_DNA-bd_sf"/>
</dbReference>
<feature type="region of interest" description="Disordered" evidence="6">
    <location>
        <begin position="394"/>
        <end position="421"/>
    </location>
</feature>
<name>A0A5J5L0V8_9MICC</name>
<feature type="compositionally biased region" description="Pro residues" evidence="6">
    <location>
        <begin position="860"/>
        <end position="872"/>
    </location>
</feature>
<dbReference type="Pfam" id="PF13490">
    <property type="entry name" value="zf-HC2"/>
    <property type="match status" value="1"/>
</dbReference>
<dbReference type="Pfam" id="PF04542">
    <property type="entry name" value="Sigma70_r2"/>
    <property type="match status" value="1"/>
</dbReference>
<dbReference type="GO" id="GO:0003677">
    <property type="term" value="F:DNA binding"/>
    <property type="evidence" value="ECO:0007669"/>
    <property type="project" value="UniProtKB-KW"/>
</dbReference>
<proteinExistence type="inferred from homology"/>
<evidence type="ECO:0000256" key="4">
    <source>
        <dbReference type="ARBA" id="ARBA00023125"/>
    </source>
</evidence>
<keyword evidence="4" id="KW-0238">DNA-binding</keyword>
<feature type="compositionally biased region" description="Polar residues" evidence="6">
    <location>
        <begin position="625"/>
        <end position="634"/>
    </location>
</feature>
<comment type="caution">
    <text evidence="9">The sequence shown here is derived from an EMBL/GenBank/DDBJ whole genome shotgun (WGS) entry which is preliminary data.</text>
</comment>
<dbReference type="InterPro" id="IPR013324">
    <property type="entry name" value="RNA_pol_sigma_r3/r4-like"/>
</dbReference>
<evidence type="ECO:0000313" key="10">
    <source>
        <dbReference type="Proteomes" id="UP000325957"/>
    </source>
</evidence>
<feature type="compositionally biased region" description="Gly residues" evidence="6">
    <location>
        <begin position="97"/>
        <end position="110"/>
    </location>
</feature>
<dbReference type="InterPro" id="IPR013325">
    <property type="entry name" value="RNA_pol_sigma_r2"/>
</dbReference>
<feature type="compositionally biased region" description="Low complexity" evidence="6">
    <location>
        <begin position="836"/>
        <end position="859"/>
    </location>
</feature>
<protein>
    <submittedName>
        <fullName evidence="9">Sigma-70 family RNA polymerase sigma factor</fullName>
    </submittedName>
</protein>
<evidence type="ECO:0000313" key="9">
    <source>
        <dbReference type="EMBL" id="KAA9395260.1"/>
    </source>
</evidence>
<feature type="compositionally biased region" description="Low complexity" evidence="6">
    <location>
        <begin position="708"/>
        <end position="721"/>
    </location>
</feature>
<accession>A0A5J5L0V8</accession>
<dbReference type="Gene3D" id="1.10.1740.10">
    <property type="match status" value="1"/>
</dbReference>
<comment type="similarity">
    <text evidence="1">Belongs to the sigma-70 factor family. ECF subfamily.</text>
</comment>
<keyword evidence="2" id="KW-0805">Transcription regulation</keyword>
<feature type="compositionally biased region" description="Low complexity" evidence="6">
    <location>
        <begin position="748"/>
        <end position="761"/>
    </location>
</feature>
<evidence type="ECO:0000256" key="5">
    <source>
        <dbReference type="ARBA" id="ARBA00023163"/>
    </source>
</evidence>
<feature type="compositionally biased region" description="Low complexity" evidence="6">
    <location>
        <begin position="778"/>
        <end position="809"/>
    </location>
</feature>
<keyword evidence="10" id="KW-1185">Reference proteome</keyword>
<evidence type="ECO:0000256" key="3">
    <source>
        <dbReference type="ARBA" id="ARBA00023082"/>
    </source>
</evidence>
<feature type="region of interest" description="Disordered" evidence="6">
    <location>
        <begin position="1"/>
        <end position="115"/>
    </location>
</feature>
<dbReference type="GO" id="GO:0006352">
    <property type="term" value="P:DNA-templated transcription initiation"/>
    <property type="evidence" value="ECO:0007669"/>
    <property type="project" value="InterPro"/>
</dbReference>
<evidence type="ECO:0000259" key="8">
    <source>
        <dbReference type="Pfam" id="PF13490"/>
    </source>
</evidence>
<dbReference type="PANTHER" id="PTHR43133">
    <property type="entry name" value="RNA POLYMERASE ECF-TYPE SIGMA FACTO"/>
    <property type="match status" value="1"/>
</dbReference>
<dbReference type="PANTHER" id="PTHR43133:SF8">
    <property type="entry name" value="RNA POLYMERASE SIGMA FACTOR HI_1459-RELATED"/>
    <property type="match status" value="1"/>
</dbReference>
<reference evidence="9 10" key="1">
    <citation type="submission" date="2019-05" db="EMBL/GenBank/DDBJ databases">
        <title>Kocuria coralli sp. nov., a novel actinobacterium isolated from coral reef seawater.</title>
        <authorList>
            <person name="Li J."/>
        </authorList>
    </citation>
    <scope>NUCLEOTIDE SEQUENCE [LARGE SCALE GENOMIC DNA]</scope>
    <source>
        <strain evidence="9 10">SCSIO 13007</strain>
    </source>
</reference>
<evidence type="ECO:0000256" key="6">
    <source>
        <dbReference type="SAM" id="MobiDB-lite"/>
    </source>
</evidence>
<keyword evidence="3" id="KW-0731">Sigma factor</keyword>
<dbReference type="Gene3D" id="1.10.10.1320">
    <property type="entry name" value="Anti-sigma factor, zinc-finger domain"/>
    <property type="match status" value="1"/>
</dbReference>
<feature type="compositionally biased region" description="Acidic residues" evidence="6">
    <location>
        <begin position="762"/>
        <end position="777"/>
    </location>
</feature>
<dbReference type="Proteomes" id="UP000325957">
    <property type="component" value="Unassembled WGS sequence"/>
</dbReference>
<dbReference type="SUPFAM" id="SSF88659">
    <property type="entry name" value="Sigma3 and sigma4 domains of RNA polymerase sigma factors"/>
    <property type="match status" value="1"/>
</dbReference>
<feature type="compositionally biased region" description="Basic and acidic residues" evidence="6">
    <location>
        <begin position="67"/>
        <end position="78"/>
    </location>
</feature>
<organism evidence="9 10">
    <name type="scientific">Kocuria coralli</name>
    <dbReference type="NCBI Taxonomy" id="1461025"/>
    <lineage>
        <taxon>Bacteria</taxon>
        <taxon>Bacillati</taxon>
        <taxon>Actinomycetota</taxon>
        <taxon>Actinomycetes</taxon>
        <taxon>Micrococcales</taxon>
        <taxon>Micrococcaceae</taxon>
        <taxon>Kocuria</taxon>
    </lineage>
</organism>
<dbReference type="EMBL" id="SZWF01000002">
    <property type="protein sequence ID" value="KAA9395260.1"/>
    <property type="molecule type" value="Genomic_DNA"/>
</dbReference>
<dbReference type="GO" id="GO:0016987">
    <property type="term" value="F:sigma factor activity"/>
    <property type="evidence" value="ECO:0007669"/>
    <property type="project" value="UniProtKB-KW"/>
</dbReference>
<evidence type="ECO:0000256" key="1">
    <source>
        <dbReference type="ARBA" id="ARBA00010641"/>
    </source>
</evidence>
<gene>
    <name evidence="9" type="ORF">FCK90_02295</name>
</gene>
<dbReference type="InterPro" id="IPR027383">
    <property type="entry name" value="Znf_put"/>
</dbReference>
<evidence type="ECO:0000259" key="7">
    <source>
        <dbReference type="Pfam" id="PF04542"/>
    </source>
</evidence>
<dbReference type="InterPro" id="IPR039425">
    <property type="entry name" value="RNA_pol_sigma-70-like"/>
</dbReference>
<feature type="compositionally biased region" description="Gly residues" evidence="6">
    <location>
        <begin position="675"/>
        <end position="689"/>
    </location>
</feature>
<feature type="compositionally biased region" description="Pro residues" evidence="6">
    <location>
        <begin position="810"/>
        <end position="826"/>
    </location>
</feature>